<accession>A0A817PZP8</accession>
<dbReference type="AlphaFoldDB" id="A0A817PZP8"/>
<dbReference type="Proteomes" id="UP000663825">
    <property type="component" value="Unassembled WGS sequence"/>
</dbReference>
<keyword evidence="1" id="KW-1133">Transmembrane helix</keyword>
<keyword evidence="1" id="KW-0472">Membrane</keyword>
<reference evidence="2" key="1">
    <citation type="submission" date="2021-02" db="EMBL/GenBank/DDBJ databases">
        <authorList>
            <person name="Nowell W R."/>
        </authorList>
    </citation>
    <scope>NUCLEOTIDE SEQUENCE</scope>
</reference>
<sequence>MLIATLTTVEGGTSARGKAAESVQPGQRRASSSIWYSAPEKINVQPDKIRTIPSGTKTTSDTFTLINALQVFIISFIGAGVAAAIVVPLTISVLNSS</sequence>
<dbReference type="EMBL" id="CAJNXB010001653">
    <property type="protein sequence ID" value="CAF3184198.1"/>
    <property type="molecule type" value="Genomic_DNA"/>
</dbReference>
<feature type="non-terminal residue" evidence="2">
    <location>
        <position position="1"/>
    </location>
</feature>
<evidence type="ECO:0000313" key="2">
    <source>
        <dbReference type="EMBL" id="CAF3184198.1"/>
    </source>
</evidence>
<evidence type="ECO:0000256" key="1">
    <source>
        <dbReference type="SAM" id="Phobius"/>
    </source>
</evidence>
<comment type="caution">
    <text evidence="2">The sequence shown here is derived from an EMBL/GenBank/DDBJ whole genome shotgun (WGS) entry which is preliminary data.</text>
</comment>
<name>A0A817PZP8_9BILA</name>
<protein>
    <submittedName>
        <fullName evidence="2">Uncharacterized protein</fullName>
    </submittedName>
</protein>
<gene>
    <name evidence="2" type="ORF">TIS948_LOCUS11535</name>
</gene>
<feature type="transmembrane region" description="Helical" evidence="1">
    <location>
        <begin position="71"/>
        <end position="94"/>
    </location>
</feature>
<proteinExistence type="predicted"/>
<evidence type="ECO:0000313" key="3">
    <source>
        <dbReference type="Proteomes" id="UP000663825"/>
    </source>
</evidence>
<organism evidence="2 3">
    <name type="scientific">Rotaria socialis</name>
    <dbReference type="NCBI Taxonomy" id="392032"/>
    <lineage>
        <taxon>Eukaryota</taxon>
        <taxon>Metazoa</taxon>
        <taxon>Spiralia</taxon>
        <taxon>Gnathifera</taxon>
        <taxon>Rotifera</taxon>
        <taxon>Eurotatoria</taxon>
        <taxon>Bdelloidea</taxon>
        <taxon>Philodinida</taxon>
        <taxon>Philodinidae</taxon>
        <taxon>Rotaria</taxon>
    </lineage>
</organism>
<keyword evidence="1" id="KW-0812">Transmembrane</keyword>